<keyword evidence="1" id="KW-0167">Capsid protein</keyword>
<reference evidence="2" key="1">
    <citation type="journal article" date="2019" name="Int. J. Syst. Evol. Microbiol.">
        <title>The Global Catalogue of Microorganisms (GCM) 10K type strain sequencing project: providing services to taxonomists for standard genome sequencing and annotation.</title>
        <authorList>
            <consortium name="The Broad Institute Genomics Platform"/>
            <consortium name="The Broad Institute Genome Sequencing Center for Infectious Disease"/>
            <person name="Wu L."/>
            <person name="Ma J."/>
        </authorList>
    </citation>
    <scope>NUCLEOTIDE SEQUENCE [LARGE SCALE GENOMIC DNA]</scope>
    <source>
        <strain evidence="2">IBRC-M 10703</strain>
    </source>
</reference>
<sequence length="130" mass="15385">MKKLEELHPTVIAFKNFINKHPLLLREVRKSGRSWQEYYEQWALLGEDDSHWEKYKDEPLNEKVDKSTAKDSELVSQLLKYTSNLDINKVQGQVDQLSKGIATIQEMMEQFKGSQKKEQLPKDPFSWMRD</sequence>
<evidence type="ECO:0000313" key="1">
    <source>
        <dbReference type="EMBL" id="MFC4025445.1"/>
    </source>
</evidence>
<proteinExistence type="predicted"/>
<protein>
    <submittedName>
        <fullName evidence="1">Spore coat protein YlbD</fullName>
    </submittedName>
</protein>
<dbReference type="Pfam" id="PF14071">
    <property type="entry name" value="YlbD_coat"/>
    <property type="match status" value="1"/>
</dbReference>
<evidence type="ECO:0000313" key="2">
    <source>
        <dbReference type="Proteomes" id="UP001595772"/>
    </source>
</evidence>
<gene>
    <name evidence="1" type="primary">ylbD</name>
    <name evidence="1" type="ORF">ACFOUV_16780</name>
</gene>
<organism evidence="1 2">
    <name type="scientific">Oceanobacillus longus</name>
    <dbReference type="NCBI Taxonomy" id="930120"/>
    <lineage>
        <taxon>Bacteria</taxon>
        <taxon>Bacillati</taxon>
        <taxon>Bacillota</taxon>
        <taxon>Bacilli</taxon>
        <taxon>Bacillales</taxon>
        <taxon>Bacillaceae</taxon>
        <taxon>Oceanobacillus</taxon>
    </lineage>
</organism>
<name>A0ABV8GZX7_9BACI</name>
<dbReference type="EMBL" id="JBHSAO010000014">
    <property type="protein sequence ID" value="MFC4025445.1"/>
    <property type="molecule type" value="Genomic_DNA"/>
</dbReference>
<keyword evidence="1" id="KW-0946">Virion</keyword>
<comment type="caution">
    <text evidence="1">The sequence shown here is derived from an EMBL/GenBank/DDBJ whole genome shotgun (WGS) entry which is preliminary data.</text>
</comment>
<keyword evidence="2" id="KW-1185">Reference proteome</keyword>
<dbReference type="RefSeq" id="WP_379497938.1">
    <property type="nucleotide sequence ID" value="NZ_JBHSAO010000014.1"/>
</dbReference>
<accession>A0ABV8GZX7</accession>
<dbReference type="InterPro" id="IPR025953">
    <property type="entry name" value="YlbD_coat"/>
</dbReference>
<dbReference type="Proteomes" id="UP001595772">
    <property type="component" value="Unassembled WGS sequence"/>
</dbReference>